<dbReference type="GO" id="GO:0032259">
    <property type="term" value="P:methylation"/>
    <property type="evidence" value="ECO:0007669"/>
    <property type="project" value="UniProtKB-KW"/>
</dbReference>
<reference evidence="9" key="1">
    <citation type="submission" date="2021-11" db="EMBL/GenBank/DDBJ databases">
        <authorList>
            <consortium name="Genoscope - CEA"/>
            <person name="William W."/>
        </authorList>
    </citation>
    <scope>NUCLEOTIDE SEQUENCE</scope>
</reference>
<dbReference type="InterPro" id="IPR041698">
    <property type="entry name" value="Methyltransf_25"/>
</dbReference>
<dbReference type="SUPFAM" id="SSF53335">
    <property type="entry name" value="S-adenosyl-L-methionine-dependent methyltransferases"/>
    <property type="match status" value="1"/>
</dbReference>
<evidence type="ECO:0000256" key="2">
    <source>
        <dbReference type="ARBA" id="ARBA00022603"/>
    </source>
</evidence>
<sequence length="390" mass="43024">MAALAANGDAAKKRPPKIEELMTGPEGLRAADYANYFSSYAYIYHQKQMLTDSKRMEAYRDAILGNAANFRDKVVLDVGAGSGILSIWAAKAGAKKVIACEFTEMAAHARRLVKANGLEDVVDVRRSAVEALDLEKGSVDIIISEWMGYFLLRESMLDSVIYARDRYLKPGGALYPSHAKMYWCPVALQDDRDAKLAETADTLAEWDAFEDEMMREHDVDVRVLRRPYEEETRDYCLRQAQWHELTEDVVQGEPVCVAAFDLNTITLGEAQGVADAPFAFDLPLERCSAFAGWFDSDFAGSPSAPASNVVTLDTSPSGGYTHWGQQCFFVDPTLVRDAIRRAGGRAPLATKGRLSLTRQAGAARLYDVHATIETEDGGGGERLALKWELS</sequence>
<comment type="caution">
    <text evidence="9">The sequence shown here is derived from an EMBL/GenBank/DDBJ whole genome shotgun (WGS) entry which is preliminary data.</text>
</comment>
<evidence type="ECO:0000256" key="1">
    <source>
        <dbReference type="ARBA" id="ARBA00011925"/>
    </source>
</evidence>
<dbReference type="GO" id="GO:0005634">
    <property type="term" value="C:nucleus"/>
    <property type="evidence" value="ECO:0007669"/>
    <property type="project" value="TreeGrafter"/>
</dbReference>
<dbReference type="FunFam" id="3.40.50.150:FF:000003">
    <property type="entry name" value="Blast:Protein arginine N-methyltransferase 1"/>
    <property type="match status" value="1"/>
</dbReference>
<dbReference type="CDD" id="cd02440">
    <property type="entry name" value="AdoMet_MTases"/>
    <property type="match status" value="1"/>
</dbReference>
<evidence type="ECO:0000256" key="5">
    <source>
        <dbReference type="ARBA" id="ARBA00049303"/>
    </source>
</evidence>
<dbReference type="Gene3D" id="2.70.160.11">
    <property type="entry name" value="Hnrnp arginine n-methyltransferase1"/>
    <property type="match status" value="1"/>
</dbReference>
<dbReference type="PANTHER" id="PTHR11006:SF68">
    <property type="entry name" value="PROTEIN ARGININE N-METHYLTRANSFERASE PRMT10"/>
    <property type="match status" value="1"/>
</dbReference>
<name>A0A8J2SZW5_9STRA</name>
<feature type="domain" description="Methyltransferase" evidence="7">
    <location>
        <begin position="75"/>
        <end position="172"/>
    </location>
</feature>
<protein>
    <recommendedName>
        <fullName evidence="1">type I protein arginine methyltransferase</fullName>
        <ecNumber evidence="1">2.1.1.319</ecNumber>
    </recommendedName>
</protein>
<gene>
    <name evidence="9" type="ORF">PECAL_5P10320</name>
</gene>
<dbReference type="Proteomes" id="UP000789595">
    <property type="component" value="Unassembled WGS sequence"/>
</dbReference>
<dbReference type="GO" id="GO:0042054">
    <property type="term" value="F:histone methyltransferase activity"/>
    <property type="evidence" value="ECO:0007669"/>
    <property type="project" value="TreeGrafter"/>
</dbReference>
<dbReference type="PROSITE" id="PS51678">
    <property type="entry name" value="SAM_MT_PRMT"/>
    <property type="match status" value="1"/>
</dbReference>
<dbReference type="InterPro" id="IPR025799">
    <property type="entry name" value="Arg_MeTrfase"/>
</dbReference>
<evidence type="ECO:0000313" key="9">
    <source>
        <dbReference type="EMBL" id="CAH0376444.1"/>
    </source>
</evidence>
<organism evidence="9 10">
    <name type="scientific">Pelagomonas calceolata</name>
    <dbReference type="NCBI Taxonomy" id="35677"/>
    <lineage>
        <taxon>Eukaryota</taxon>
        <taxon>Sar</taxon>
        <taxon>Stramenopiles</taxon>
        <taxon>Ochrophyta</taxon>
        <taxon>Pelagophyceae</taxon>
        <taxon>Pelagomonadales</taxon>
        <taxon>Pelagomonadaceae</taxon>
        <taxon>Pelagomonas</taxon>
    </lineage>
</organism>
<proteinExistence type="predicted"/>
<keyword evidence="3 6" id="KW-0808">Transferase</keyword>
<evidence type="ECO:0000313" key="10">
    <source>
        <dbReference type="Proteomes" id="UP000789595"/>
    </source>
</evidence>
<accession>A0A8J2SZW5</accession>
<dbReference type="Pfam" id="PF13649">
    <property type="entry name" value="Methyltransf_25"/>
    <property type="match status" value="1"/>
</dbReference>
<keyword evidence="10" id="KW-1185">Reference proteome</keyword>
<dbReference type="InterPro" id="IPR029063">
    <property type="entry name" value="SAM-dependent_MTases_sf"/>
</dbReference>
<dbReference type="InterPro" id="IPR055135">
    <property type="entry name" value="PRMT_dom"/>
</dbReference>
<dbReference type="Gene3D" id="3.40.50.150">
    <property type="entry name" value="Vaccinia Virus protein VP39"/>
    <property type="match status" value="1"/>
</dbReference>
<evidence type="ECO:0000259" key="8">
    <source>
        <dbReference type="Pfam" id="PF22528"/>
    </source>
</evidence>
<evidence type="ECO:0000256" key="3">
    <source>
        <dbReference type="ARBA" id="ARBA00022679"/>
    </source>
</evidence>
<keyword evidence="4 6" id="KW-0949">S-adenosyl-L-methionine</keyword>
<dbReference type="EC" id="2.1.1.319" evidence="1"/>
<evidence type="ECO:0000259" key="7">
    <source>
        <dbReference type="Pfam" id="PF13649"/>
    </source>
</evidence>
<dbReference type="EMBL" id="CAKKNE010000005">
    <property type="protein sequence ID" value="CAH0376444.1"/>
    <property type="molecule type" value="Genomic_DNA"/>
</dbReference>
<dbReference type="Pfam" id="PF22528">
    <property type="entry name" value="PRMT_C"/>
    <property type="match status" value="1"/>
</dbReference>
<keyword evidence="2 6" id="KW-0489">Methyltransferase</keyword>
<comment type="catalytic activity">
    <reaction evidence="5">
        <text>L-arginyl-[protein] + S-adenosyl-L-methionine = N(omega)-methyl-L-arginyl-[protein] + S-adenosyl-L-homocysteine + H(+)</text>
        <dbReference type="Rhea" id="RHEA:48100"/>
        <dbReference type="Rhea" id="RHEA-COMP:10532"/>
        <dbReference type="Rhea" id="RHEA-COMP:11990"/>
        <dbReference type="ChEBI" id="CHEBI:15378"/>
        <dbReference type="ChEBI" id="CHEBI:29965"/>
        <dbReference type="ChEBI" id="CHEBI:57856"/>
        <dbReference type="ChEBI" id="CHEBI:59789"/>
        <dbReference type="ChEBI" id="CHEBI:65280"/>
    </reaction>
    <physiologicalReaction direction="left-to-right" evidence="5">
        <dbReference type="Rhea" id="RHEA:48101"/>
    </physiologicalReaction>
</comment>
<evidence type="ECO:0000256" key="4">
    <source>
        <dbReference type="ARBA" id="ARBA00022691"/>
    </source>
</evidence>
<evidence type="ECO:0000256" key="6">
    <source>
        <dbReference type="PROSITE-ProRule" id="PRU01015"/>
    </source>
</evidence>
<dbReference type="AlphaFoldDB" id="A0A8J2SZW5"/>
<dbReference type="PANTHER" id="PTHR11006">
    <property type="entry name" value="PROTEIN ARGININE N-METHYLTRANSFERASE"/>
    <property type="match status" value="1"/>
</dbReference>
<dbReference type="GO" id="GO:0035242">
    <property type="term" value="F:protein-arginine omega-N asymmetric methyltransferase activity"/>
    <property type="evidence" value="ECO:0007669"/>
    <property type="project" value="UniProtKB-EC"/>
</dbReference>
<dbReference type="OrthoDB" id="7848332at2759"/>
<feature type="domain" description="Protein arginine N-methyltransferase" evidence="8">
    <location>
        <begin position="233"/>
        <end position="334"/>
    </location>
</feature>